<reference evidence="2 3" key="1">
    <citation type="submission" date="2017-02" db="EMBL/GenBank/DDBJ databases">
        <title>Pseudoalteromonas ulvae TC14 Genome.</title>
        <authorList>
            <person name="Molmeret M."/>
        </authorList>
    </citation>
    <scope>NUCLEOTIDE SEQUENCE [LARGE SCALE GENOMIC DNA]</scope>
    <source>
        <strain evidence="2">TC14</strain>
    </source>
</reference>
<evidence type="ECO:0000313" key="3">
    <source>
        <dbReference type="Proteomes" id="UP000194841"/>
    </source>
</evidence>
<gene>
    <name evidence="2" type="ORF">B1199_03710</name>
</gene>
<dbReference type="GO" id="GO:0016757">
    <property type="term" value="F:glycosyltransferase activity"/>
    <property type="evidence" value="ECO:0007669"/>
    <property type="project" value="UniProtKB-ARBA"/>
</dbReference>
<evidence type="ECO:0000313" key="2">
    <source>
        <dbReference type="EMBL" id="OUL59387.1"/>
    </source>
</evidence>
<keyword evidence="3" id="KW-1185">Reference proteome</keyword>
<dbReference type="PANTHER" id="PTHR45947:SF3">
    <property type="entry name" value="SULFOQUINOVOSYL TRANSFERASE SQD2"/>
    <property type="match status" value="1"/>
</dbReference>
<dbReference type="Proteomes" id="UP000194841">
    <property type="component" value="Unassembled WGS sequence"/>
</dbReference>
<dbReference type="EMBL" id="MWPV01000001">
    <property type="protein sequence ID" value="OUL59387.1"/>
    <property type="molecule type" value="Genomic_DNA"/>
</dbReference>
<dbReference type="InterPro" id="IPR050194">
    <property type="entry name" value="Glycosyltransferase_grp1"/>
</dbReference>
<proteinExistence type="predicted"/>
<dbReference type="Pfam" id="PF13692">
    <property type="entry name" value="Glyco_trans_1_4"/>
    <property type="match status" value="1"/>
</dbReference>
<dbReference type="AlphaFoldDB" id="A0A244CUU1"/>
<dbReference type="OrthoDB" id="9815351at2"/>
<sequence>MIPSTFSKCLYIHYQKFKSDGSNTHTQAFNEHFSQLCDDQGIAFKVVCPQQVLPEDEDAYTPSWFDELKRSLSQFYLRDFKDLLINIRRMLTEIRLLKAEQPDIVLTRYASNSLSIIWACRWLKIPVVLEFNSPSTEQTSSDYRQLTFFKKLYSNQHALSLANGAFGVSDAIINDAMLTNKGKVTSTIANGVDITLFTPKNTGNQPESSTENAPITIGFVGSFAPWHGLDILIEAFISLLEEGLDVHLLLVGFAKPESRYLLSPLTSPNIAKHVTITGYIEKESVPQFIDKMDIATLPNTEDYCSPLKLFEYMAMAKPTVSVSTAAVEDILRPNEDGLVYQRGDNAQFKAHLKTLITSRQLRESLGQSAQTRVHEQFTWHKNAQNVMELLERVYQAKVDS</sequence>
<accession>A0A244CUU1</accession>
<comment type="caution">
    <text evidence="2">The sequence shown here is derived from an EMBL/GenBank/DDBJ whole genome shotgun (WGS) entry which is preliminary data.</text>
</comment>
<dbReference type="Pfam" id="PF13439">
    <property type="entry name" value="Glyco_transf_4"/>
    <property type="match status" value="1"/>
</dbReference>
<dbReference type="CDD" id="cd03801">
    <property type="entry name" value="GT4_PimA-like"/>
    <property type="match status" value="1"/>
</dbReference>
<name>A0A244CUU1_PSEDV</name>
<evidence type="ECO:0000259" key="1">
    <source>
        <dbReference type="Pfam" id="PF13439"/>
    </source>
</evidence>
<protein>
    <recommendedName>
        <fullName evidence="1">Glycosyltransferase subfamily 4-like N-terminal domain-containing protein</fullName>
    </recommendedName>
</protein>
<dbReference type="InterPro" id="IPR028098">
    <property type="entry name" value="Glyco_trans_4-like_N"/>
</dbReference>
<dbReference type="PANTHER" id="PTHR45947">
    <property type="entry name" value="SULFOQUINOVOSYL TRANSFERASE SQD2"/>
    <property type="match status" value="1"/>
</dbReference>
<dbReference type="SUPFAM" id="SSF53756">
    <property type="entry name" value="UDP-Glycosyltransferase/glycogen phosphorylase"/>
    <property type="match status" value="1"/>
</dbReference>
<dbReference type="RefSeq" id="WP_086742777.1">
    <property type="nucleotide sequence ID" value="NZ_MWPV01000001.1"/>
</dbReference>
<dbReference type="Gene3D" id="3.40.50.2000">
    <property type="entry name" value="Glycogen Phosphorylase B"/>
    <property type="match status" value="2"/>
</dbReference>
<feature type="domain" description="Glycosyltransferase subfamily 4-like N-terminal" evidence="1">
    <location>
        <begin position="34"/>
        <end position="194"/>
    </location>
</feature>
<organism evidence="2 3">
    <name type="scientific">Pseudoalteromonas ulvae</name>
    <dbReference type="NCBI Taxonomy" id="107327"/>
    <lineage>
        <taxon>Bacteria</taxon>
        <taxon>Pseudomonadati</taxon>
        <taxon>Pseudomonadota</taxon>
        <taxon>Gammaproteobacteria</taxon>
        <taxon>Alteromonadales</taxon>
        <taxon>Pseudoalteromonadaceae</taxon>
        <taxon>Pseudoalteromonas</taxon>
    </lineage>
</organism>